<sequence length="304" mass="33939">MYLARKKPTSPREEQVLVNLPLQNRQLGSAEPRIKRARLTQKNLAEFNKMSKKNSDTKRVGKANNEATVVIETSWRLLKEYDDDDDGHDQGCTGLPEDLGLNCGLSTLQPDFVEGLEKEEFRPFPVDEYVPGAALHQDDPHSITLPHIAGEWAGDMREATVQSAYSGAAMVYARSQALAYMGEQDPPGHASVTTFATDGTNLNIYAHYATPVEGDESRLEYHQYLISSTNLKSTYQGYKDGWRSLRNAQDYAKGQSEQLRDRLKEYWKQNRDKLAPVAVGVNPPNVEPPPQATDGDEDASLNVL</sequence>
<name>A0ACB7PQ49_9PEZI</name>
<keyword evidence="2" id="KW-1185">Reference proteome</keyword>
<evidence type="ECO:0000313" key="2">
    <source>
        <dbReference type="Proteomes" id="UP000724584"/>
    </source>
</evidence>
<evidence type="ECO:0000313" key="1">
    <source>
        <dbReference type="EMBL" id="KAH6650465.1"/>
    </source>
</evidence>
<proteinExistence type="predicted"/>
<reference evidence="1 2" key="1">
    <citation type="journal article" date="2021" name="Nat. Commun.">
        <title>Genetic determinants of endophytism in the Arabidopsis root mycobiome.</title>
        <authorList>
            <person name="Mesny F."/>
            <person name="Miyauchi S."/>
            <person name="Thiergart T."/>
            <person name="Pickel B."/>
            <person name="Atanasova L."/>
            <person name="Karlsson M."/>
            <person name="Huettel B."/>
            <person name="Barry K.W."/>
            <person name="Haridas S."/>
            <person name="Chen C."/>
            <person name="Bauer D."/>
            <person name="Andreopoulos W."/>
            <person name="Pangilinan J."/>
            <person name="LaButti K."/>
            <person name="Riley R."/>
            <person name="Lipzen A."/>
            <person name="Clum A."/>
            <person name="Drula E."/>
            <person name="Henrissat B."/>
            <person name="Kohler A."/>
            <person name="Grigoriev I.V."/>
            <person name="Martin F.M."/>
            <person name="Hacquard S."/>
        </authorList>
    </citation>
    <scope>NUCLEOTIDE SEQUENCE [LARGE SCALE GENOMIC DNA]</scope>
    <source>
        <strain evidence="1 2">MPI-SDFR-AT-0079</strain>
    </source>
</reference>
<dbReference type="EMBL" id="JAGIZQ010000001">
    <property type="protein sequence ID" value="KAH6650465.1"/>
    <property type="molecule type" value="Genomic_DNA"/>
</dbReference>
<gene>
    <name evidence="1" type="ORF">F5144DRAFT_617330</name>
</gene>
<protein>
    <submittedName>
        <fullName evidence="1">Uncharacterized protein</fullName>
    </submittedName>
</protein>
<comment type="caution">
    <text evidence="1">The sequence shown here is derived from an EMBL/GenBank/DDBJ whole genome shotgun (WGS) entry which is preliminary data.</text>
</comment>
<organism evidence="1 2">
    <name type="scientific">Chaetomium tenue</name>
    <dbReference type="NCBI Taxonomy" id="1854479"/>
    <lineage>
        <taxon>Eukaryota</taxon>
        <taxon>Fungi</taxon>
        <taxon>Dikarya</taxon>
        <taxon>Ascomycota</taxon>
        <taxon>Pezizomycotina</taxon>
        <taxon>Sordariomycetes</taxon>
        <taxon>Sordariomycetidae</taxon>
        <taxon>Sordariales</taxon>
        <taxon>Chaetomiaceae</taxon>
        <taxon>Chaetomium</taxon>
    </lineage>
</organism>
<dbReference type="Proteomes" id="UP000724584">
    <property type="component" value="Unassembled WGS sequence"/>
</dbReference>
<accession>A0ACB7PQ49</accession>